<dbReference type="AlphaFoldDB" id="A0A1R2CVK6"/>
<keyword evidence="3" id="KW-0862">Zinc</keyword>
<evidence type="ECO:0000259" key="5">
    <source>
        <dbReference type="PROSITE" id="PS50199"/>
    </source>
</evidence>
<reference evidence="6 7" key="1">
    <citation type="submission" date="2016-11" db="EMBL/GenBank/DDBJ databases">
        <title>The macronuclear genome of Stentor coeruleus: a giant cell with tiny introns.</title>
        <authorList>
            <person name="Slabodnick M."/>
            <person name="Ruby J.G."/>
            <person name="Reiff S.B."/>
            <person name="Swart E.C."/>
            <person name="Gosai S."/>
            <person name="Prabakaran S."/>
            <person name="Witkowska E."/>
            <person name="Larue G.E."/>
            <person name="Fisher S."/>
            <person name="Freeman R.M."/>
            <person name="Gunawardena J."/>
            <person name="Chu W."/>
            <person name="Stover N.A."/>
            <person name="Gregory B.D."/>
            <person name="Nowacki M."/>
            <person name="Derisi J."/>
            <person name="Roy S.W."/>
            <person name="Marshall W.F."/>
            <person name="Sood P."/>
        </authorList>
    </citation>
    <scope>NUCLEOTIDE SEQUENCE [LARGE SCALE GENOMIC DNA]</scope>
    <source>
        <strain evidence="6">WM001</strain>
    </source>
</reference>
<evidence type="ECO:0000256" key="2">
    <source>
        <dbReference type="ARBA" id="ARBA00022771"/>
    </source>
</evidence>
<name>A0A1R2CVK6_9CILI</name>
<evidence type="ECO:0000256" key="3">
    <source>
        <dbReference type="ARBA" id="ARBA00022833"/>
    </source>
</evidence>
<accession>A0A1R2CVK6</accession>
<dbReference type="GO" id="GO:0008270">
    <property type="term" value="F:zinc ion binding"/>
    <property type="evidence" value="ECO:0007669"/>
    <property type="project" value="UniProtKB-KW"/>
</dbReference>
<dbReference type="PROSITE" id="PS01358">
    <property type="entry name" value="ZF_RANBP2_1"/>
    <property type="match status" value="1"/>
</dbReference>
<keyword evidence="1" id="KW-0479">Metal-binding</keyword>
<evidence type="ECO:0000313" key="6">
    <source>
        <dbReference type="EMBL" id="OMJ93013.1"/>
    </source>
</evidence>
<comment type="caution">
    <text evidence="6">The sequence shown here is derived from an EMBL/GenBank/DDBJ whole genome shotgun (WGS) entry which is preliminary data.</text>
</comment>
<feature type="domain" description="RanBP2-type" evidence="5">
    <location>
        <begin position="87"/>
        <end position="115"/>
    </location>
</feature>
<gene>
    <name evidence="6" type="ORF">SteCoe_4092</name>
</gene>
<evidence type="ECO:0000256" key="1">
    <source>
        <dbReference type="ARBA" id="ARBA00022723"/>
    </source>
</evidence>
<sequence>MDKYEGMKYIIVDGANILYNDKDFTDNFNEFKAYHEGLKKKHGPGTFLKYEQGERLIDISNEQDYENSLCTMTGQGLILKLEIRSDQYNDWRCKKCSTKNLAVNLVCSLCKRNRF</sequence>
<organism evidence="6 7">
    <name type="scientific">Stentor coeruleus</name>
    <dbReference type="NCBI Taxonomy" id="5963"/>
    <lineage>
        <taxon>Eukaryota</taxon>
        <taxon>Sar</taxon>
        <taxon>Alveolata</taxon>
        <taxon>Ciliophora</taxon>
        <taxon>Postciliodesmatophora</taxon>
        <taxon>Heterotrichea</taxon>
        <taxon>Heterotrichida</taxon>
        <taxon>Stentoridae</taxon>
        <taxon>Stentor</taxon>
    </lineage>
</organism>
<keyword evidence="2 4" id="KW-0863">Zinc-finger</keyword>
<dbReference type="PROSITE" id="PS50199">
    <property type="entry name" value="ZF_RANBP2_2"/>
    <property type="match status" value="1"/>
</dbReference>
<keyword evidence="7" id="KW-1185">Reference proteome</keyword>
<evidence type="ECO:0000256" key="4">
    <source>
        <dbReference type="PROSITE-ProRule" id="PRU00322"/>
    </source>
</evidence>
<dbReference type="Proteomes" id="UP000187209">
    <property type="component" value="Unassembled WGS sequence"/>
</dbReference>
<dbReference type="EMBL" id="MPUH01000050">
    <property type="protein sequence ID" value="OMJ93013.1"/>
    <property type="molecule type" value="Genomic_DNA"/>
</dbReference>
<proteinExistence type="predicted"/>
<evidence type="ECO:0000313" key="7">
    <source>
        <dbReference type="Proteomes" id="UP000187209"/>
    </source>
</evidence>
<dbReference type="InterPro" id="IPR001876">
    <property type="entry name" value="Znf_RanBP2"/>
</dbReference>
<protein>
    <recommendedName>
        <fullName evidence="5">RanBP2-type domain-containing protein</fullName>
    </recommendedName>
</protein>